<dbReference type="InterPro" id="IPR000760">
    <property type="entry name" value="Inositol_monophosphatase-like"/>
</dbReference>
<dbReference type="AlphaFoldDB" id="A0AAW0PEJ0"/>
<dbReference type="Proteomes" id="UP001460270">
    <property type="component" value="Unassembled WGS sequence"/>
</dbReference>
<dbReference type="EMBL" id="JBBPFD010000008">
    <property type="protein sequence ID" value="KAK7915638.1"/>
    <property type="molecule type" value="Genomic_DNA"/>
</dbReference>
<accession>A0AAW0PEJ0</accession>
<dbReference type="PANTHER" id="PTHR43028">
    <property type="entry name" value="3'(2'),5'-BISPHOSPHATE NUCLEOTIDASE 1"/>
    <property type="match status" value="1"/>
</dbReference>
<keyword evidence="4" id="KW-1185">Reference proteome</keyword>
<protein>
    <recommendedName>
        <fullName evidence="5">Inositol polyphosphate 1-phosphatase</fullName>
    </recommendedName>
</protein>
<dbReference type="GO" id="GO:0046854">
    <property type="term" value="P:phosphatidylinositol phosphate biosynthetic process"/>
    <property type="evidence" value="ECO:0007669"/>
    <property type="project" value="InterPro"/>
</dbReference>
<comment type="similarity">
    <text evidence="1">Belongs to the inositol monophosphatase superfamily.</text>
</comment>
<evidence type="ECO:0000313" key="4">
    <source>
        <dbReference type="Proteomes" id="UP001460270"/>
    </source>
</evidence>
<dbReference type="GO" id="GO:0004441">
    <property type="term" value="F:inositol-1,4-bisphosphate 1-phosphatase activity"/>
    <property type="evidence" value="ECO:0007669"/>
    <property type="project" value="TreeGrafter"/>
</dbReference>
<comment type="caution">
    <text evidence="3">The sequence shown here is derived from an EMBL/GenBank/DDBJ whole genome shotgun (WGS) entry which is preliminary data.</text>
</comment>
<evidence type="ECO:0000256" key="1">
    <source>
        <dbReference type="ARBA" id="ARBA00009759"/>
    </source>
</evidence>
<dbReference type="Gene3D" id="3.40.190.80">
    <property type="match status" value="1"/>
</dbReference>
<evidence type="ECO:0000256" key="2">
    <source>
        <dbReference type="PIRSR" id="PIRSR600760-2"/>
    </source>
</evidence>
<dbReference type="FunFam" id="3.40.190.80:FF:000015">
    <property type="entry name" value="Inositol polyphosphate 1-phosphatase"/>
    <property type="match status" value="1"/>
</dbReference>
<sequence length="176" mass="18779">MGVINQPFHHKDQDGSRWRGQCFWGVSCDGLNLCSLPKPKPGPGPDLSVVLSSSEKPSVKDALSRVCCPDKLMFASGAGFKILCVIQGLADVYVLSEGSTFKWDSCSPHALLRAMGGGVVDLREALESGLTRAELTYHRANSGVTGADCWANAGGLVAYRDKAQLSKVIEALRGKI</sequence>
<name>A0AAW0PEJ0_9GOBI</name>
<evidence type="ECO:0008006" key="5">
    <source>
        <dbReference type="Google" id="ProtNLM"/>
    </source>
</evidence>
<evidence type="ECO:0000313" key="3">
    <source>
        <dbReference type="EMBL" id="KAK7915638.1"/>
    </source>
</evidence>
<gene>
    <name evidence="3" type="ORF">WMY93_011399</name>
</gene>
<dbReference type="InterPro" id="IPR050725">
    <property type="entry name" value="CysQ/Inositol_MonoPase"/>
</dbReference>
<dbReference type="InterPro" id="IPR020550">
    <property type="entry name" value="Inositol_monophosphatase_CS"/>
</dbReference>
<dbReference type="PROSITE" id="PS00630">
    <property type="entry name" value="IMP_2"/>
    <property type="match status" value="1"/>
</dbReference>
<dbReference type="Pfam" id="PF00459">
    <property type="entry name" value="Inositol_P"/>
    <property type="match status" value="1"/>
</dbReference>
<proteinExistence type="inferred from homology"/>
<dbReference type="SUPFAM" id="SSF56655">
    <property type="entry name" value="Carbohydrate phosphatase"/>
    <property type="match status" value="1"/>
</dbReference>
<feature type="binding site" evidence="2">
    <location>
        <position position="104"/>
    </location>
    <ligand>
        <name>Mg(2+)</name>
        <dbReference type="ChEBI" id="CHEBI:18420"/>
        <label>1</label>
        <note>catalytic</note>
    </ligand>
</feature>
<keyword evidence="2" id="KW-0479">Metal-binding</keyword>
<organism evidence="3 4">
    <name type="scientific">Mugilogobius chulae</name>
    <name type="common">yellowstripe goby</name>
    <dbReference type="NCBI Taxonomy" id="88201"/>
    <lineage>
        <taxon>Eukaryota</taxon>
        <taxon>Metazoa</taxon>
        <taxon>Chordata</taxon>
        <taxon>Craniata</taxon>
        <taxon>Vertebrata</taxon>
        <taxon>Euteleostomi</taxon>
        <taxon>Actinopterygii</taxon>
        <taxon>Neopterygii</taxon>
        <taxon>Teleostei</taxon>
        <taxon>Neoteleostei</taxon>
        <taxon>Acanthomorphata</taxon>
        <taxon>Gobiaria</taxon>
        <taxon>Gobiiformes</taxon>
        <taxon>Gobioidei</taxon>
        <taxon>Gobiidae</taxon>
        <taxon>Gobionellinae</taxon>
        <taxon>Mugilogobius</taxon>
    </lineage>
</organism>
<comment type="cofactor">
    <cofactor evidence="2">
        <name>Mg(2+)</name>
        <dbReference type="ChEBI" id="CHEBI:18420"/>
    </cofactor>
</comment>
<dbReference type="GO" id="GO:0046872">
    <property type="term" value="F:metal ion binding"/>
    <property type="evidence" value="ECO:0007669"/>
    <property type="project" value="UniProtKB-KW"/>
</dbReference>
<keyword evidence="2" id="KW-0460">Magnesium</keyword>
<reference evidence="4" key="1">
    <citation type="submission" date="2024-04" db="EMBL/GenBank/DDBJ databases">
        <title>Salinicola lusitanus LLJ914,a marine bacterium isolated from the Okinawa Trough.</title>
        <authorList>
            <person name="Li J."/>
        </authorList>
    </citation>
    <scope>NUCLEOTIDE SEQUENCE [LARGE SCALE GENOMIC DNA]</scope>
</reference>
<dbReference type="Gene3D" id="3.30.540.10">
    <property type="entry name" value="Fructose-1,6-Bisphosphatase, subunit A, domain 1"/>
    <property type="match status" value="1"/>
</dbReference>
<dbReference type="PANTHER" id="PTHR43028:SF3">
    <property type="entry name" value="INOSITOL POLYPHOSPHATE 1-PHOSPHATASE"/>
    <property type="match status" value="1"/>
</dbReference>